<comment type="similarity">
    <text evidence="1">Belongs to the N(4)/N(6)-methyltransferase family.</text>
</comment>
<evidence type="ECO:0000259" key="9">
    <source>
        <dbReference type="Pfam" id="PF12161"/>
    </source>
</evidence>
<evidence type="ECO:0000256" key="3">
    <source>
        <dbReference type="ARBA" id="ARBA00022603"/>
    </source>
</evidence>
<dbReference type="InterPro" id="IPR029063">
    <property type="entry name" value="SAM-dependent_MTases_sf"/>
</dbReference>
<dbReference type="EC" id="2.1.1.72" evidence="2"/>
<evidence type="ECO:0000256" key="4">
    <source>
        <dbReference type="ARBA" id="ARBA00022679"/>
    </source>
</evidence>
<evidence type="ECO:0000313" key="11">
    <source>
        <dbReference type="Proteomes" id="UP000606776"/>
    </source>
</evidence>
<dbReference type="InterPro" id="IPR022749">
    <property type="entry name" value="D12N6_MeTrfase_N"/>
</dbReference>
<gene>
    <name evidence="10" type="ORF">IQ227_05120</name>
</gene>
<evidence type="ECO:0000256" key="7">
    <source>
        <dbReference type="ARBA" id="ARBA00047942"/>
    </source>
</evidence>
<dbReference type="PANTHER" id="PTHR42933:SF4">
    <property type="entry name" value="TYPE I RESTRICTION ENZYME ECOKI METHYLASE SUBUNIT"/>
    <property type="match status" value="1"/>
</dbReference>
<dbReference type="Gene3D" id="3.40.50.150">
    <property type="entry name" value="Vaccinia Virus protein VP39"/>
    <property type="match status" value="1"/>
</dbReference>
<dbReference type="PROSITE" id="PS00092">
    <property type="entry name" value="N6_MTASE"/>
    <property type="match status" value="1"/>
</dbReference>
<dbReference type="EMBL" id="JADEWB010000017">
    <property type="protein sequence ID" value="MBE9235433.1"/>
    <property type="molecule type" value="Genomic_DNA"/>
</dbReference>
<keyword evidence="11" id="KW-1185">Reference proteome</keyword>
<comment type="catalytic activity">
    <reaction evidence="7">
        <text>a 2'-deoxyadenosine in DNA + S-adenosyl-L-methionine = an N(6)-methyl-2'-deoxyadenosine in DNA + S-adenosyl-L-homocysteine + H(+)</text>
        <dbReference type="Rhea" id="RHEA:15197"/>
        <dbReference type="Rhea" id="RHEA-COMP:12418"/>
        <dbReference type="Rhea" id="RHEA-COMP:12419"/>
        <dbReference type="ChEBI" id="CHEBI:15378"/>
        <dbReference type="ChEBI" id="CHEBI:57856"/>
        <dbReference type="ChEBI" id="CHEBI:59789"/>
        <dbReference type="ChEBI" id="CHEBI:90615"/>
        <dbReference type="ChEBI" id="CHEBI:90616"/>
        <dbReference type="EC" id="2.1.1.72"/>
    </reaction>
</comment>
<dbReference type="PRINTS" id="PR00507">
    <property type="entry name" value="N12N6MTFRASE"/>
</dbReference>
<keyword evidence="4" id="KW-0808">Transferase</keyword>
<dbReference type="PANTHER" id="PTHR42933">
    <property type="entry name" value="SLR6095 PROTEIN"/>
    <property type="match status" value="1"/>
</dbReference>
<reference evidence="10 11" key="1">
    <citation type="submission" date="2020-10" db="EMBL/GenBank/DDBJ databases">
        <authorList>
            <person name="Castelo-Branco R."/>
            <person name="Eusebio N."/>
            <person name="Adriana R."/>
            <person name="Vieira A."/>
            <person name="Brugerolle De Fraissinette N."/>
            <person name="Rezende De Castro R."/>
            <person name="Schneider M.P."/>
            <person name="Vasconcelos V."/>
            <person name="Leao P.N."/>
        </authorList>
    </citation>
    <scope>NUCLEOTIDE SEQUENCE [LARGE SCALE GENOMIC DNA]</scope>
    <source>
        <strain evidence="10 11">LEGE 00250</strain>
    </source>
</reference>
<dbReference type="InterPro" id="IPR051537">
    <property type="entry name" value="DNA_Adenine_Mtase"/>
</dbReference>
<dbReference type="GO" id="GO:0008168">
    <property type="term" value="F:methyltransferase activity"/>
    <property type="evidence" value="ECO:0007669"/>
    <property type="project" value="UniProtKB-KW"/>
</dbReference>
<dbReference type="InterPro" id="IPR002052">
    <property type="entry name" value="DNA_methylase_N6_adenine_CS"/>
</dbReference>
<organism evidence="10 11">
    <name type="scientific">Sphaerospermopsis aphanizomenoides LEGE 00250</name>
    <dbReference type="NCBI Taxonomy" id="2777972"/>
    <lineage>
        <taxon>Bacteria</taxon>
        <taxon>Bacillati</taxon>
        <taxon>Cyanobacteriota</taxon>
        <taxon>Cyanophyceae</taxon>
        <taxon>Nostocales</taxon>
        <taxon>Aphanizomenonaceae</taxon>
        <taxon>Sphaerospermopsis</taxon>
        <taxon>Sphaerospermopsis aphanizomenoides</taxon>
    </lineage>
</organism>
<accession>A0ABR9VAD5</accession>
<feature type="domain" description="DNA methylase adenine-specific" evidence="8">
    <location>
        <begin position="147"/>
        <end position="448"/>
    </location>
</feature>
<dbReference type="Pfam" id="PF02384">
    <property type="entry name" value="N6_Mtase"/>
    <property type="match status" value="1"/>
</dbReference>
<sequence length="484" mass="55439">MKNLSGSIKSLRNFMRKDPGVSGDGQRIEQLGWLLFLKILDASDQELELIKDDFISPIPEHLRWCNWAVSEQGMTNGKKSLTGDELRDFIDKELFPTLQNLDTSTGNKRAVIIKEIFQGTNNYMKNGTIIRQVLNSLNEIDFESSEDRHLFGDIYETILRELQTAGAYGEFYTPRALTEFMTEMVNPMLGEIVLDPACGTGGFLTCAINHLRLQGVDNVQDLQTLEKTIKGMEFKPLPFMLAVTNLFLHEIEVPNIEYTDSLNREYTSINHKDRVDVILANPPFGASVTDGVEDNFPMNYRTTESADLFLLLMVRYLHDGGRAGIILPDGSLTGDGVKARIRQHLLESCNLHTIVRLPNSVFQPYASVATNLLFFSKGEPTKEVWYWEHQLPEGVKAYSKTKPIHKNEFNDLKKWWDKREENDQAWRVSFEELEKNGFNLDVKNPHVQEVERVYSSVELLRMLHDSLKESDRILDLLKEGIFNE</sequence>
<evidence type="ECO:0000259" key="8">
    <source>
        <dbReference type="Pfam" id="PF02384"/>
    </source>
</evidence>
<keyword evidence="3 10" id="KW-0489">Methyltransferase</keyword>
<dbReference type="InterPro" id="IPR038333">
    <property type="entry name" value="T1MK-like_N_sf"/>
</dbReference>
<comment type="caution">
    <text evidence="10">The sequence shown here is derived from an EMBL/GenBank/DDBJ whole genome shotgun (WGS) entry which is preliminary data.</text>
</comment>
<dbReference type="InterPro" id="IPR003356">
    <property type="entry name" value="DNA_methylase_A-5"/>
</dbReference>
<name>A0ABR9VAD5_9CYAN</name>
<evidence type="ECO:0000256" key="1">
    <source>
        <dbReference type="ARBA" id="ARBA00006594"/>
    </source>
</evidence>
<evidence type="ECO:0000256" key="5">
    <source>
        <dbReference type="ARBA" id="ARBA00022691"/>
    </source>
</evidence>
<dbReference type="RefSeq" id="WP_193942106.1">
    <property type="nucleotide sequence ID" value="NZ_JADEWB010000017.1"/>
</dbReference>
<dbReference type="SUPFAM" id="SSF53335">
    <property type="entry name" value="S-adenosyl-L-methionine-dependent methyltransferases"/>
    <property type="match status" value="1"/>
</dbReference>
<dbReference type="GO" id="GO:0032259">
    <property type="term" value="P:methylation"/>
    <property type="evidence" value="ECO:0007669"/>
    <property type="project" value="UniProtKB-KW"/>
</dbReference>
<evidence type="ECO:0000256" key="2">
    <source>
        <dbReference type="ARBA" id="ARBA00011900"/>
    </source>
</evidence>
<evidence type="ECO:0000256" key="6">
    <source>
        <dbReference type="ARBA" id="ARBA00022747"/>
    </source>
</evidence>
<proteinExistence type="inferred from homology"/>
<dbReference type="Pfam" id="PF12161">
    <property type="entry name" value="HsdM_N"/>
    <property type="match status" value="1"/>
</dbReference>
<protein>
    <recommendedName>
        <fullName evidence="2">site-specific DNA-methyltransferase (adenine-specific)</fullName>
        <ecNumber evidence="2">2.1.1.72</ecNumber>
    </recommendedName>
</protein>
<keyword evidence="6" id="KW-0680">Restriction system</keyword>
<dbReference type="Gene3D" id="1.20.1260.30">
    <property type="match status" value="1"/>
</dbReference>
<feature type="domain" description="N6 adenine-specific DNA methyltransferase N-terminal" evidence="9">
    <location>
        <begin position="7"/>
        <end position="135"/>
    </location>
</feature>
<evidence type="ECO:0000313" key="10">
    <source>
        <dbReference type="EMBL" id="MBE9235433.1"/>
    </source>
</evidence>
<dbReference type="Proteomes" id="UP000606776">
    <property type="component" value="Unassembled WGS sequence"/>
</dbReference>
<keyword evidence="5" id="KW-0949">S-adenosyl-L-methionine</keyword>